<evidence type="ECO:0000313" key="4">
    <source>
        <dbReference type="Proteomes" id="UP000179129"/>
    </source>
</evidence>
<name>A0A1F5YUY9_9BACT</name>
<feature type="transmembrane region" description="Helical" evidence="2">
    <location>
        <begin position="85"/>
        <end position="108"/>
    </location>
</feature>
<gene>
    <name evidence="3" type="ORF">A3F83_11105</name>
</gene>
<evidence type="ECO:0000256" key="2">
    <source>
        <dbReference type="SAM" id="Phobius"/>
    </source>
</evidence>
<dbReference type="PANTHER" id="PTHR43801:SF1">
    <property type="entry name" value="POLYPRENYL SYNTHETASE"/>
    <property type="match status" value="1"/>
</dbReference>
<evidence type="ECO:0008006" key="5">
    <source>
        <dbReference type="Google" id="ProtNLM"/>
    </source>
</evidence>
<dbReference type="Proteomes" id="UP000179129">
    <property type="component" value="Unassembled WGS sequence"/>
</dbReference>
<dbReference type="AlphaFoldDB" id="A0A1F5YUY9"/>
<feature type="compositionally biased region" description="Low complexity" evidence="1">
    <location>
        <begin position="1"/>
        <end position="17"/>
    </location>
</feature>
<reference evidence="3 4" key="1">
    <citation type="journal article" date="2016" name="Nat. Commun.">
        <title>Thousands of microbial genomes shed light on interconnected biogeochemical processes in an aquifer system.</title>
        <authorList>
            <person name="Anantharaman K."/>
            <person name="Brown C.T."/>
            <person name="Hug L.A."/>
            <person name="Sharon I."/>
            <person name="Castelle C.J."/>
            <person name="Probst A.J."/>
            <person name="Thomas B.C."/>
            <person name="Singh A."/>
            <person name="Wilkins M.J."/>
            <person name="Karaoz U."/>
            <person name="Brodie E.L."/>
            <person name="Williams K.H."/>
            <person name="Hubbard S.S."/>
            <person name="Banfield J.F."/>
        </authorList>
    </citation>
    <scope>NUCLEOTIDE SEQUENCE [LARGE SCALE GENOMIC DNA]</scope>
</reference>
<organism evidence="3 4">
    <name type="scientific">Candidatus Glassbacteria bacterium RIFCSPLOWO2_12_FULL_58_11</name>
    <dbReference type="NCBI Taxonomy" id="1817867"/>
    <lineage>
        <taxon>Bacteria</taxon>
        <taxon>Candidatus Glassiibacteriota</taxon>
    </lineage>
</organism>
<feature type="transmembrane region" description="Helical" evidence="2">
    <location>
        <begin position="53"/>
        <end position="73"/>
    </location>
</feature>
<proteinExistence type="predicted"/>
<evidence type="ECO:0000313" key="3">
    <source>
        <dbReference type="EMBL" id="OGG04028.1"/>
    </source>
</evidence>
<keyword evidence="2" id="KW-1133">Transmembrane helix</keyword>
<accession>A0A1F5YUY9</accession>
<protein>
    <recommendedName>
        <fullName evidence="5">DUF116 domain-containing protein</fullName>
    </recommendedName>
</protein>
<dbReference type="STRING" id="1817867.A3F83_11105"/>
<keyword evidence="2" id="KW-0812">Transmembrane</keyword>
<sequence length="279" mass="30762">MEPNSSAPAPEESGASNTPAVKARDRRLGDEWADWDGRVGGQETNLDEDQRVFVGYAFLCLLAVIAGAALFIYMIYPRLEGWHHIIARSIIALLLLICAAMVLWFASISLPLLTGVRLPWRMEFVQKTLNLLVPLTVRLGGRFGISRDRMSNSFIKVSNALVRSARLNTGSGPLLILLPRCLTPDMRNKVQALGDRYGSLVYTVPGGELARKLIRDHHPSRIIAVACERDLVSGLQDVAPVVPTFAVPNCRPEGPCKNTLVDLKRIEEALILFSPAEKK</sequence>
<dbReference type="InterPro" id="IPR002829">
    <property type="entry name" value="DUF116"/>
</dbReference>
<dbReference type="EMBL" id="MFIX01000125">
    <property type="protein sequence ID" value="OGG04028.1"/>
    <property type="molecule type" value="Genomic_DNA"/>
</dbReference>
<dbReference type="PANTHER" id="PTHR43801">
    <property type="entry name" value="NUCLEOTIDE-BINDING PROTEIN-RELATED"/>
    <property type="match status" value="1"/>
</dbReference>
<evidence type="ECO:0000256" key="1">
    <source>
        <dbReference type="SAM" id="MobiDB-lite"/>
    </source>
</evidence>
<dbReference type="Pfam" id="PF01976">
    <property type="entry name" value="DUF116"/>
    <property type="match status" value="1"/>
</dbReference>
<keyword evidence="2" id="KW-0472">Membrane</keyword>
<comment type="caution">
    <text evidence="3">The sequence shown here is derived from an EMBL/GenBank/DDBJ whole genome shotgun (WGS) entry which is preliminary data.</text>
</comment>
<feature type="region of interest" description="Disordered" evidence="1">
    <location>
        <begin position="1"/>
        <end position="25"/>
    </location>
</feature>